<dbReference type="PANTHER" id="PTHR43685">
    <property type="entry name" value="GLYCOSYLTRANSFERASE"/>
    <property type="match status" value="1"/>
</dbReference>
<keyword evidence="1" id="KW-1003">Cell membrane</keyword>
<dbReference type="EMBL" id="JABFMR010000007">
    <property type="protein sequence ID" value="NUT86957.1"/>
    <property type="molecule type" value="Genomic_DNA"/>
</dbReference>
<keyword evidence="1" id="KW-0997">Cell inner membrane</keyword>
<protein>
    <submittedName>
        <fullName evidence="3">Glycosyltransferase</fullName>
    </submittedName>
</protein>
<name>A0A7Y5Z4S7_9PSED</name>
<dbReference type="Pfam" id="PF00535">
    <property type="entry name" value="Glycos_transf_2"/>
    <property type="match status" value="1"/>
</dbReference>
<organism evidence="3 4">
    <name type="scientific">Pseudomonas corrugata</name>
    <dbReference type="NCBI Taxonomy" id="47879"/>
    <lineage>
        <taxon>Bacteria</taxon>
        <taxon>Pseudomonadati</taxon>
        <taxon>Pseudomonadota</taxon>
        <taxon>Gammaproteobacteria</taxon>
        <taxon>Pseudomonadales</taxon>
        <taxon>Pseudomonadaceae</taxon>
        <taxon>Pseudomonas</taxon>
    </lineage>
</organism>
<dbReference type="GO" id="GO:0016740">
    <property type="term" value="F:transferase activity"/>
    <property type="evidence" value="ECO:0007669"/>
    <property type="project" value="UniProtKB-KW"/>
</dbReference>
<evidence type="ECO:0000256" key="1">
    <source>
        <dbReference type="ARBA" id="ARBA00022519"/>
    </source>
</evidence>
<dbReference type="InterPro" id="IPR001173">
    <property type="entry name" value="Glyco_trans_2-like"/>
</dbReference>
<dbReference type="PANTHER" id="PTHR43685:SF2">
    <property type="entry name" value="GLYCOSYLTRANSFERASE 2-LIKE DOMAIN-CONTAINING PROTEIN"/>
    <property type="match status" value="1"/>
</dbReference>
<dbReference type="GO" id="GO:0044010">
    <property type="term" value="P:single-species biofilm formation"/>
    <property type="evidence" value="ECO:0007669"/>
    <property type="project" value="TreeGrafter"/>
</dbReference>
<proteinExistence type="predicted"/>
<evidence type="ECO:0000313" key="4">
    <source>
        <dbReference type="Proteomes" id="UP000536720"/>
    </source>
</evidence>
<keyword evidence="3" id="KW-0808">Transferase</keyword>
<evidence type="ECO:0000259" key="2">
    <source>
        <dbReference type="Pfam" id="PF00535"/>
    </source>
</evidence>
<gene>
    <name evidence="3" type="ORF">HNO91_11000</name>
</gene>
<evidence type="ECO:0000313" key="3">
    <source>
        <dbReference type="EMBL" id="NUT86957.1"/>
    </source>
</evidence>
<accession>A0A7Y5Z4S7</accession>
<dbReference type="Gene3D" id="3.40.50.2000">
    <property type="entry name" value="Glycogen Phosphorylase B"/>
    <property type="match status" value="1"/>
</dbReference>
<keyword evidence="1" id="KW-0472">Membrane</keyword>
<dbReference type="Gene3D" id="3.90.550.10">
    <property type="entry name" value="Spore Coat Polysaccharide Biosynthesis Protein SpsA, Chain A"/>
    <property type="match status" value="1"/>
</dbReference>
<reference evidence="3 4" key="1">
    <citation type="journal article" date="2020" name="Front. Plant Sci.">
        <title>Isolation of Rhizosphere Bacteria That Improve Quality and Water Stress Tolerance in Greenhouse Ornamentals.</title>
        <authorList>
            <person name="Nordstedt N.P."/>
            <person name="Jones M.L."/>
        </authorList>
    </citation>
    <scope>NUCLEOTIDE SEQUENCE [LARGE SCALE GENOMIC DNA]</scope>
    <source>
        <strain evidence="3 4">C7D2</strain>
    </source>
</reference>
<dbReference type="AlphaFoldDB" id="A0A7Y5Z4S7"/>
<dbReference type="Proteomes" id="UP000536720">
    <property type="component" value="Unassembled WGS sequence"/>
</dbReference>
<dbReference type="SUPFAM" id="SSF53448">
    <property type="entry name" value="Nucleotide-diphospho-sugar transferases"/>
    <property type="match status" value="2"/>
</dbReference>
<sequence length="1169" mass="128975">MHRSLFAERPSPYYILAPDYRRNSAGIRVLHMLCDALVRSGYEAYISAAVGNPRLMTPRLTNDVTALHKAQKIEPIIIYPEVVDGNPMGGNVVVRYLLNQPGFLRAVSPYDDNDILFSYTRELLQPGMAQDRVLYMPAVNISIFCPPTDPAQRIPGKICYYQGRQGTALIDPALLGPDSIEITPGSPASWEALAAVFQQCEFFYCSEPSGLAAEAALCGCVAVVIPSQYAPRPLSNHENNSYGVAWGNTPQAIETARQTLPLLRQSLLRHQENFWASLDHFIEVTQDAVVAYAQRPDKNQDAHWLAARQPNAVQRLLIDEHLKRSQVPVLGVVILDPDGELQRLNDTLESLAQHEGLPAILQPAVLTAADIPCDDKRVFRLDSLDTVATLNRVINEQAFDVFIIVRAGETFTAGGLLSAVLELTATPDCRAICADEVMRFEDGNLKLALRPDINLDLLLSFPACMARHWLLRRDVWQAMGGFATEFPAAFELEYILRMIETAGFEGLGHMSEPLVVGDVLLLEDNPQERAVIERHLRTRGFTAPQVNSRLPGRYEVDYGHAVAPAVSILILADGQLTYVQRCVDSLLENTGYGNYELLLLDRGNEDAAMCSWLSGIEQLGVGHLRVLRFPAGLSPEVIRNQAVEEARGEFLLFLDAGIGVLTGGWLEQLLNHAMRPEVGGVGAKLIAGDGTVRHAGLVLGSGGAVASPFARMPGDGDGYMQRLQVDQNYSALSGQCLMVRQELFAAVGGFDEELAPWADVDLCLKLQQAGYLNVWTPRVKLLIGESPAVEATPVQLDRLYQRWLPTLAVDRAYNPNFSLAPERAFHVVESSLSWRPLSSFASLPTVLAHAAGEPDSARQRIVQPFNALREAGMLDGALSSQALSVVDIARYNPDVLLVQQYVNTEQLETLRQVKAFARCFKVFDLDLYLPNLSPKSPHYRLLPTDVLGALRQGLSHMDRLVVSTDFMAQVFDGFNADIRIVPTRLDPRDWEGLQGGRRCADKPRVGWVGSLHNIGELEMLANVIKELADEVDWVILGTCPAHLRPFIREHHDAVAVDAYPSKLASLNLDLALAPLEDTLFNRCKGNGRLLEFGACGVPVICSDIEAYRGDLPAKRVENRFDTWVDAIRAHVQDLDAAAALGDALQTRIRQDWMLNGVALAAWRDSWLGH</sequence>
<dbReference type="RefSeq" id="WP_175362451.1">
    <property type="nucleotide sequence ID" value="NZ_JABFMR010000007.1"/>
</dbReference>
<dbReference type="InterPro" id="IPR050834">
    <property type="entry name" value="Glycosyltransf_2"/>
</dbReference>
<feature type="domain" description="Glycosyltransferase 2-like" evidence="2">
    <location>
        <begin position="576"/>
        <end position="744"/>
    </location>
</feature>
<dbReference type="InterPro" id="IPR029044">
    <property type="entry name" value="Nucleotide-diphossugar_trans"/>
</dbReference>
<dbReference type="SUPFAM" id="SSF53756">
    <property type="entry name" value="UDP-Glycosyltransferase/glycogen phosphorylase"/>
    <property type="match status" value="1"/>
</dbReference>
<comment type="caution">
    <text evidence="3">The sequence shown here is derived from an EMBL/GenBank/DDBJ whole genome shotgun (WGS) entry which is preliminary data.</text>
</comment>